<evidence type="ECO:0000259" key="10">
    <source>
        <dbReference type="PROSITE" id="PS50262"/>
    </source>
</evidence>
<feature type="transmembrane region" description="Helical" evidence="9">
    <location>
        <begin position="136"/>
        <end position="158"/>
    </location>
</feature>
<dbReference type="PANTHER" id="PTHR24243:SF233">
    <property type="entry name" value="THYROTROPIN-RELEASING HORMONE RECEPTOR"/>
    <property type="match status" value="1"/>
</dbReference>
<dbReference type="PROSITE" id="PS50262">
    <property type="entry name" value="G_PROTEIN_RECEP_F1_2"/>
    <property type="match status" value="1"/>
</dbReference>
<dbReference type="InterPro" id="IPR017452">
    <property type="entry name" value="GPCR_Rhodpsn_7TM"/>
</dbReference>
<feature type="transmembrane region" description="Helical" evidence="9">
    <location>
        <begin position="179"/>
        <end position="203"/>
    </location>
</feature>
<dbReference type="Proteomes" id="UP000838412">
    <property type="component" value="Chromosome 1"/>
</dbReference>
<feature type="transmembrane region" description="Helical" evidence="9">
    <location>
        <begin position="317"/>
        <end position="342"/>
    </location>
</feature>
<keyword evidence="6 8" id="KW-0675">Receptor</keyword>
<dbReference type="InterPro" id="IPR000276">
    <property type="entry name" value="GPCR_Rhodpsn"/>
</dbReference>
<dbReference type="PANTHER" id="PTHR24243">
    <property type="entry name" value="G-PROTEIN COUPLED RECEPTOR"/>
    <property type="match status" value="1"/>
</dbReference>
<dbReference type="EMBL" id="OV696686">
    <property type="protein sequence ID" value="CAH1232850.1"/>
    <property type="molecule type" value="Genomic_DNA"/>
</dbReference>
<accession>A0A8J9VB07</accession>
<evidence type="ECO:0000256" key="7">
    <source>
        <dbReference type="ARBA" id="ARBA00023224"/>
    </source>
</evidence>
<dbReference type="PRINTS" id="PR00237">
    <property type="entry name" value="GPCRRHODOPSN"/>
</dbReference>
<keyword evidence="3 9" id="KW-1133">Transmembrane helix</keyword>
<dbReference type="GO" id="GO:0005886">
    <property type="term" value="C:plasma membrane"/>
    <property type="evidence" value="ECO:0007669"/>
    <property type="project" value="TreeGrafter"/>
</dbReference>
<dbReference type="GO" id="GO:0004930">
    <property type="term" value="F:G protein-coupled receptor activity"/>
    <property type="evidence" value="ECO:0007669"/>
    <property type="project" value="UniProtKB-KW"/>
</dbReference>
<comment type="subcellular location">
    <subcellularLocation>
        <location evidence="1">Membrane</location>
        <topology evidence="1">Multi-pass membrane protein</topology>
    </subcellularLocation>
</comment>
<dbReference type="SUPFAM" id="SSF81321">
    <property type="entry name" value="Family A G protein-coupled receptor-like"/>
    <property type="match status" value="1"/>
</dbReference>
<dbReference type="Gene3D" id="1.20.1070.10">
    <property type="entry name" value="Rhodopsin 7-helix transmembrane proteins"/>
    <property type="match status" value="1"/>
</dbReference>
<evidence type="ECO:0000256" key="8">
    <source>
        <dbReference type="RuleBase" id="RU000688"/>
    </source>
</evidence>
<evidence type="ECO:0000313" key="12">
    <source>
        <dbReference type="Proteomes" id="UP000838412"/>
    </source>
</evidence>
<evidence type="ECO:0000256" key="4">
    <source>
        <dbReference type="ARBA" id="ARBA00023040"/>
    </source>
</evidence>
<evidence type="ECO:0000256" key="2">
    <source>
        <dbReference type="ARBA" id="ARBA00022692"/>
    </source>
</evidence>
<evidence type="ECO:0000256" key="5">
    <source>
        <dbReference type="ARBA" id="ARBA00023136"/>
    </source>
</evidence>
<evidence type="ECO:0000256" key="3">
    <source>
        <dbReference type="ARBA" id="ARBA00022989"/>
    </source>
</evidence>
<organism evidence="11 12">
    <name type="scientific">Branchiostoma lanceolatum</name>
    <name type="common">Common lancelet</name>
    <name type="synonym">Amphioxus lanceolatum</name>
    <dbReference type="NCBI Taxonomy" id="7740"/>
    <lineage>
        <taxon>Eukaryota</taxon>
        <taxon>Metazoa</taxon>
        <taxon>Chordata</taxon>
        <taxon>Cephalochordata</taxon>
        <taxon>Leptocardii</taxon>
        <taxon>Amphioxiformes</taxon>
        <taxon>Branchiostomatidae</taxon>
        <taxon>Branchiostoma</taxon>
    </lineage>
</organism>
<dbReference type="CDD" id="cd14997">
    <property type="entry name" value="7tmA_ETH-R"/>
    <property type="match status" value="1"/>
</dbReference>
<feature type="domain" description="G-protein coupled receptors family 1 profile" evidence="10">
    <location>
        <begin position="74"/>
        <end position="339"/>
    </location>
</feature>
<dbReference type="OrthoDB" id="10036964at2759"/>
<keyword evidence="4 8" id="KW-0297">G-protein coupled receptor</keyword>
<dbReference type="Pfam" id="PF00001">
    <property type="entry name" value="7tm_1"/>
    <property type="match status" value="1"/>
</dbReference>
<keyword evidence="7 8" id="KW-0807">Transducer</keyword>
<evidence type="ECO:0000256" key="6">
    <source>
        <dbReference type="ARBA" id="ARBA00023170"/>
    </source>
</evidence>
<keyword evidence="2 8" id="KW-0812">Transmembrane</keyword>
<proteinExistence type="inferred from homology"/>
<reference evidence="11" key="1">
    <citation type="submission" date="2022-01" db="EMBL/GenBank/DDBJ databases">
        <authorList>
            <person name="Braso-Vives M."/>
        </authorList>
    </citation>
    <scope>NUCLEOTIDE SEQUENCE</scope>
</reference>
<keyword evidence="5 9" id="KW-0472">Membrane</keyword>
<evidence type="ECO:0000256" key="9">
    <source>
        <dbReference type="SAM" id="Phobius"/>
    </source>
</evidence>
<feature type="transmembrane region" description="Helical" evidence="9">
    <location>
        <begin position="276"/>
        <end position="297"/>
    </location>
</feature>
<feature type="transmembrane region" description="Helical" evidence="9">
    <location>
        <begin position="95"/>
        <end position="116"/>
    </location>
</feature>
<feature type="transmembrane region" description="Helical" evidence="9">
    <location>
        <begin position="223"/>
        <end position="247"/>
    </location>
</feature>
<dbReference type="PROSITE" id="PS00237">
    <property type="entry name" value="G_PROTEIN_RECEP_F1_1"/>
    <property type="match status" value="1"/>
</dbReference>
<evidence type="ECO:0000256" key="1">
    <source>
        <dbReference type="ARBA" id="ARBA00004141"/>
    </source>
</evidence>
<keyword evidence="12" id="KW-1185">Reference proteome</keyword>
<gene>
    <name evidence="11" type="primary">GHSR</name>
    <name evidence="11" type="ORF">BLAG_LOCUS1801</name>
</gene>
<evidence type="ECO:0000313" key="11">
    <source>
        <dbReference type="EMBL" id="CAH1232850.1"/>
    </source>
</evidence>
<dbReference type="AlphaFoldDB" id="A0A8J9VB07"/>
<feature type="transmembrane region" description="Helical" evidence="9">
    <location>
        <begin position="56"/>
        <end position="83"/>
    </location>
</feature>
<protein>
    <submittedName>
        <fullName evidence="11">GHSR protein</fullName>
    </submittedName>
</protein>
<comment type="similarity">
    <text evidence="8">Belongs to the G-protein coupled receptor 1 family.</text>
</comment>
<name>A0A8J9VB07_BRALA</name>
<sequence>MSTKSFDNSTSPPNSTALSDSVYGDFASCAENGSLYLPNCHGMMLGSREDYLSESALIAVTVVYAVVFLVGVLGNVAVGLAVWGRRELRKATNYFLVNLSVADLLLLLVCMPTSLLETWVPMPWLLGEVMCKLVPYLEMVVCQASVLTIVAVSIERYLGLTHPLRARSVCTSGRTWRAVILLWVTSLLAGSPVLSIAELTTFYHNDTAITMCDTKIDEAWKTAYVLTNTVLFFVVPIVLLCVLYSLIGRKMMGTCRLNSEEASDSLVERQRSRRRVVYMMATVVVVFFVSLLPSRVVQLWLILAPREDIAAFGQHDVLILVVFLRVMLYLNSTLNPIIYTLFSTQFRSAFLRLVGFKNKSVTLQKTTNTRCWLVRYRNTLEIHGKGVHRTKAEPGFTSPAQSYPMLPIIKPTGIATNQVVQRNKQHFTSVPTRRSLHVRANSIVSMVPTIHLSDSVDSDQVEPQNEADVQINEMQPDTLLKPFGETSRITNSTSLRDVYSCTNSVAVHNDVDANNTPISKSF</sequence>